<dbReference type="Proteomes" id="UP001222275">
    <property type="component" value="Chromosome"/>
</dbReference>
<sequence>MKLLSKQSMIRAGVITALLTIMFAPLNAVAAGLMPFILGDAPKEASFKASVAKTQKSLTDNGFTIVGSYSPSANSTVIVVTNSHLKQLAGKSKNGGFGAMERIAVTDNSGVIEVSYTNPTYLWNVYRMEGDINPIQVAMEKALGKQSSFGADDGLSADELRGYHYKMMMPYFDDEDELAEYGSYKEAVAAVEAGLKAKHAGTEKVYRIDIPGKEMTVFGVALNHADGADKSITKQIDNKGHSHSAHFPYEILVSGDEVLALNGKFRIAINWPSLSMMGQGSFMSISGAPDNIKEALEAVATNQKLESSSNDMF</sequence>
<keyword evidence="2" id="KW-1185">Reference proteome</keyword>
<evidence type="ECO:0000313" key="2">
    <source>
        <dbReference type="Proteomes" id="UP001222275"/>
    </source>
</evidence>
<proteinExistence type="predicted"/>
<name>A0ABY8CBH3_9GAMM</name>
<organism evidence="1 2">
    <name type="scientific">Thiomicrorhabdus lithotrophica</name>
    <dbReference type="NCBI Taxonomy" id="2949997"/>
    <lineage>
        <taxon>Bacteria</taxon>
        <taxon>Pseudomonadati</taxon>
        <taxon>Pseudomonadota</taxon>
        <taxon>Gammaproteobacteria</taxon>
        <taxon>Thiotrichales</taxon>
        <taxon>Piscirickettsiaceae</taxon>
        <taxon>Thiomicrorhabdus</taxon>
    </lineage>
</organism>
<gene>
    <name evidence="1" type="ORF">NR989_03280</name>
</gene>
<accession>A0ABY8CBH3</accession>
<reference evidence="1 2" key="1">
    <citation type="submission" date="2022-06" db="EMBL/GenBank/DDBJ databases">
        <title>Thiomicrohabdus sp. nov, an obligately chemolithoautotrophic, sulfur-oxidizing bacterium isolated from beach of Guanyin Mountain. Amoy.</title>
        <authorList>
            <person name="Zhu H."/>
        </authorList>
    </citation>
    <scope>NUCLEOTIDE SEQUENCE [LARGE SCALE GENOMIC DNA]</scope>
    <source>
        <strain evidence="1 2">XGS-01</strain>
    </source>
</reference>
<dbReference type="RefSeq" id="WP_275595542.1">
    <property type="nucleotide sequence ID" value="NZ_CP102381.1"/>
</dbReference>
<protein>
    <submittedName>
        <fullName evidence="1">Uncharacterized protein</fullName>
    </submittedName>
</protein>
<evidence type="ECO:0000313" key="1">
    <source>
        <dbReference type="EMBL" id="WEJ63289.1"/>
    </source>
</evidence>
<dbReference type="EMBL" id="CP102381">
    <property type="protein sequence ID" value="WEJ63289.1"/>
    <property type="molecule type" value="Genomic_DNA"/>
</dbReference>